<dbReference type="GO" id="GO:0005840">
    <property type="term" value="C:ribosome"/>
    <property type="evidence" value="ECO:0007669"/>
    <property type="project" value="UniProtKB-KW"/>
</dbReference>
<name>A0A0G1NSY7_UNCK3</name>
<evidence type="ECO:0000256" key="1">
    <source>
        <dbReference type="ARBA" id="ARBA00022730"/>
    </source>
</evidence>
<dbReference type="GO" id="GO:0003735">
    <property type="term" value="F:structural constituent of ribosome"/>
    <property type="evidence" value="ECO:0007669"/>
    <property type="project" value="InterPro"/>
</dbReference>
<protein>
    <recommendedName>
        <fullName evidence="5 6">Small ribosomal subunit protein bS20</fullName>
    </recommendedName>
</protein>
<comment type="function">
    <text evidence="6">Binds directly to 16S ribosomal RNA.</text>
</comment>
<evidence type="ECO:0000256" key="2">
    <source>
        <dbReference type="ARBA" id="ARBA00022884"/>
    </source>
</evidence>
<evidence type="ECO:0000256" key="6">
    <source>
        <dbReference type="HAMAP-Rule" id="MF_00500"/>
    </source>
</evidence>
<dbReference type="InterPro" id="IPR002583">
    <property type="entry name" value="Ribosomal_bS20"/>
</dbReference>
<comment type="caution">
    <text evidence="7">The sequence shown here is derived from an EMBL/GenBank/DDBJ whole genome shotgun (WGS) entry which is preliminary data.</text>
</comment>
<dbReference type="InterPro" id="IPR036510">
    <property type="entry name" value="Ribosomal_bS20_sf"/>
</dbReference>
<gene>
    <name evidence="6" type="primary">rpsT</name>
    <name evidence="7" type="ORF">VE97_C0001G0009</name>
</gene>
<evidence type="ECO:0000256" key="5">
    <source>
        <dbReference type="ARBA" id="ARBA00035136"/>
    </source>
</evidence>
<sequence length="78" mass="8882">MPITRSAKKKMRGDARKRAINLRQRTVAKKALKSARQNPAVEVNRLAQKALDKAVKAHAIHRNKAARLKSRLMRTRSN</sequence>
<keyword evidence="2 6" id="KW-0694">RNA-binding</keyword>
<dbReference type="HAMAP" id="MF_00500">
    <property type="entry name" value="Ribosomal_bS20"/>
    <property type="match status" value="1"/>
</dbReference>
<keyword evidence="3 6" id="KW-0689">Ribosomal protein</keyword>
<evidence type="ECO:0000313" key="8">
    <source>
        <dbReference type="Proteomes" id="UP000033958"/>
    </source>
</evidence>
<dbReference type="Proteomes" id="UP000033958">
    <property type="component" value="Unassembled WGS sequence"/>
</dbReference>
<evidence type="ECO:0000256" key="4">
    <source>
        <dbReference type="ARBA" id="ARBA00023274"/>
    </source>
</evidence>
<dbReference type="GO" id="GO:1990904">
    <property type="term" value="C:ribonucleoprotein complex"/>
    <property type="evidence" value="ECO:0007669"/>
    <property type="project" value="UniProtKB-KW"/>
</dbReference>
<dbReference type="GO" id="GO:0006412">
    <property type="term" value="P:translation"/>
    <property type="evidence" value="ECO:0007669"/>
    <property type="project" value="UniProtKB-UniRule"/>
</dbReference>
<dbReference type="SUPFAM" id="SSF46992">
    <property type="entry name" value="Ribosomal protein S20"/>
    <property type="match status" value="1"/>
</dbReference>
<organism evidence="7 8">
    <name type="scientific">candidate division Kazan bacterium GW2011_GWB1_45_10</name>
    <dbReference type="NCBI Taxonomy" id="1620411"/>
    <lineage>
        <taxon>Bacteria</taxon>
        <taxon>Bacteria division Kazan-3B-28</taxon>
    </lineage>
</organism>
<evidence type="ECO:0000256" key="3">
    <source>
        <dbReference type="ARBA" id="ARBA00022980"/>
    </source>
</evidence>
<dbReference type="AlphaFoldDB" id="A0A0G1NSY7"/>
<dbReference type="GO" id="GO:0019843">
    <property type="term" value="F:rRNA binding"/>
    <property type="evidence" value="ECO:0007669"/>
    <property type="project" value="UniProtKB-UniRule"/>
</dbReference>
<dbReference type="NCBIfam" id="TIGR00029">
    <property type="entry name" value="S20"/>
    <property type="match status" value="1"/>
</dbReference>
<comment type="similarity">
    <text evidence="6">Belongs to the bacterial ribosomal protein bS20 family.</text>
</comment>
<dbReference type="EMBL" id="LCJZ01000001">
    <property type="protein sequence ID" value="KKT87294.1"/>
    <property type="molecule type" value="Genomic_DNA"/>
</dbReference>
<proteinExistence type="inferred from homology"/>
<reference evidence="7 8" key="1">
    <citation type="journal article" date="2015" name="Nature">
        <title>rRNA introns, odd ribosomes, and small enigmatic genomes across a large radiation of phyla.</title>
        <authorList>
            <person name="Brown C.T."/>
            <person name="Hug L.A."/>
            <person name="Thomas B.C."/>
            <person name="Sharon I."/>
            <person name="Castelle C.J."/>
            <person name="Singh A."/>
            <person name="Wilkins M.J."/>
            <person name="Williams K.H."/>
            <person name="Banfield J.F."/>
        </authorList>
    </citation>
    <scope>NUCLEOTIDE SEQUENCE [LARGE SCALE GENOMIC DNA]</scope>
</reference>
<dbReference type="Gene3D" id="1.20.58.110">
    <property type="entry name" value="Ribosomal protein S20"/>
    <property type="match status" value="1"/>
</dbReference>
<keyword evidence="4 6" id="KW-0687">Ribonucleoprotein</keyword>
<dbReference type="Pfam" id="PF01649">
    <property type="entry name" value="Ribosomal_S20p"/>
    <property type="match status" value="1"/>
</dbReference>
<accession>A0A0G1NSY7</accession>
<evidence type="ECO:0000313" key="7">
    <source>
        <dbReference type="EMBL" id="KKT87294.1"/>
    </source>
</evidence>
<keyword evidence="1 6" id="KW-0699">rRNA-binding</keyword>